<evidence type="ECO:0000313" key="2">
    <source>
        <dbReference type="EMBL" id="ATX76571.1"/>
    </source>
</evidence>
<dbReference type="EMBL" id="CP011797">
    <property type="protein sequence ID" value="ATX76571.1"/>
    <property type="molecule type" value="Genomic_DNA"/>
</dbReference>
<feature type="domain" description="DUF4062" evidence="1">
    <location>
        <begin position="19"/>
        <end position="88"/>
    </location>
</feature>
<reference evidence="2 3" key="1">
    <citation type="journal article" date="2017" name="Environ. Microbiol.">
        <title>Genomic and physiological analyses of 'Reinekea forsetii' reveal a versatile opportunistic lifestyle during spring algae blooms.</title>
        <authorList>
            <person name="Avci B."/>
            <person name="Hahnke R.L."/>
            <person name="Chafee M."/>
            <person name="Fischer T."/>
            <person name="Gruber-Vodicka H."/>
            <person name="Tegetmeyer H.E."/>
            <person name="Harder J."/>
            <person name="Fuchs B.M."/>
            <person name="Amann R.I."/>
            <person name="Teeling H."/>
        </authorList>
    </citation>
    <scope>NUCLEOTIDE SEQUENCE [LARGE SCALE GENOMIC DNA]</scope>
    <source>
        <strain evidence="2 3">Hel1_31_D35</strain>
    </source>
</reference>
<protein>
    <recommendedName>
        <fullName evidence="1">DUF4062 domain-containing protein</fullName>
    </recommendedName>
</protein>
<organism evidence="2 3">
    <name type="scientific">Reinekea forsetii</name>
    <dbReference type="NCBI Taxonomy" id="1336806"/>
    <lineage>
        <taxon>Bacteria</taxon>
        <taxon>Pseudomonadati</taxon>
        <taxon>Pseudomonadota</taxon>
        <taxon>Gammaproteobacteria</taxon>
        <taxon>Oceanospirillales</taxon>
        <taxon>Saccharospirillaceae</taxon>
        <taxon>Reinekea</taxon>
    </lineage>
</organism>
<dbReference type="OrthoDB" id="72299at2"/>
<sequence length="326" mass="36916">MSERRMMVLVAALERHQDSERKVVQEAIVGQGAVPVGLAYPAIPANYIHKLNLHAMADADYVLLLIGTEYGPLTERGVGFIHTLYNTAQATRKPVLSLIYRGERSSRDPFEQKRLDGLISSLTSGLIYYWHDADSLRDAVELGLEQLFETYPSLGWLKADLQPLLKAINPQEDHLVRQLRNQIRQLEHRLKVLASQDDGSALSFAADHRPWRVAYQCNAFREGRLKPFDGVLAMDLAEVFQWTSATLLSPTSETRLRALVASRLHERVLHQAKRAWSGSHAVSDIRIDQASFDELKTRLRALGLISFDHHGRWQLTDNGELIALQR</sequence>
<dbReference type="AlphaFoldDB" id="A0A2K8KRS9"/>
<dbReference type="InterPro" id="IPR025139">
    <property type="entry name" value="DUF4062"/>
</dbReference>
<keyword evidence="3" id="KW-1185">Reference proteome</keyword>
<gene>
    <name evidence="2" type="ORF">REIFOR_01425</name>
</gene>
<dbReference type="Pfam" id="PF13271">
    <property type="entry name" value="DUF4062"/>
    <property type="match status" value="1"/>
</dbReference>
<evidence type="ECO:0000313" key="3">
    <source>
        <dbReference type="Proteomes" id="UP000229757"/>
    </source>
</evidence>
<name>A0A2K8KRS9_9GAMM</name>
<proteinExistence type="predicted"/>
<dbReference type="Proteomes" id="UP000229757">
    <property type="component" value="Chromosome"/>
</dbReference>
<dbReference type="RefSeq" id="WP_145980252.1">
    <property type="nucleotide sequence ID" value="NZ_CP011797.1"/>
</dbReference>
<dbReference type="KEGG" id="rfo:REIFOR_01425"/>
<evidence type="ECO:0000259" key="1">
    <source>
        <dbReference type="Pfam" id="PF13271"/>
    </source>
</evidence>
<accession>A0A2K8KRS9</accession>